<dbReference type="GO" id="GO:0046872">
    <property type="term" value="F:metal ion binding"/>
    <property type="evidence" value="ECO:0007669"/>
    <property type="project" value="UniProtKB-KW"/>
</dbReference>
<gene>
    <name evidence="12" type="primary">ctaA</name>
    <name evidence="13" type="ORF">G7077_01425</name>
</gene>
<comment type="catalytic activity">
    <reaction evidence="11">
        <text>Fe(II)-heme o + 2 A + H2O = Fe(II)-heme a + 2 AH2</text>
        <dbReference type="Rhea" id="RHEA:63388"/>
        <dbReference type="ChEBI" id="CHEBI:13193"/>
        <dbReference type="ChEBI" id="CHEBI:15377"/>
        <dbReference type="ChEBI" id="CHEBI:17499"/>
        <dbReference type="ChEBI" id="CHEBI:60530"/>
        <dbReference type="ChEBI" id="CHEBI:61715"/>
        <dbReference type="EC" id="1.17.99.9"/>
    </reaction>
    <physiologicalReaction direction="left-to-right" evidence="11">
        <dbReference type="Rhea" id="RHEA:63389"/>
    </physiologicalReaction>
</comment>
<dbReference type="InterPro" id="IPR023754">
    <property type="entry name" value="HemeA_Synthase_type2"/>
</dbReference>
<comment type="cofactor">
    <cofactor evidence="1 12">
        <name>heme b</name>
        <dbReference type="ChEBI" id="CHEBI:60344"/>
    </cofactor>
</comment>
<comment type="pathway">
    <text evidence="10 12">Porphyrin-containing compound metabolism; heme A biosynthesis; heme A from heme O: step 1/1.</text>
</comment>
<evidence type="ECO:0000256" key="6">
    <source>
        <dbReference type="ARBA" id="ARBA00023002"/>
    </source>
</evidence>
<keyword evidence="6 12" id="KW-0560">Oxidoreductase</keyword>
<comment type="caution">
    <text evidence="12">Lacks conserved residue(s) required for the propagation of feature annotation.</text>
</comment>
<evidence type="ECO:0000313" key="13">
    <source>
        <dbReference type="EMBL" id="QIK79859.1"/>
    </source>
</evidence>
<evidence type="ECO:0000256" key="8">
    <source>
        <dbReference type="ARBA" id="ARBA00023133"/>
    </source>
</evidence>
<evidence type="ECO:0000256" key="3">
    <source>
        <dbReference type="ARBA" id="ARBA00022692"/>
    </source>
</evidence>
<dbReference type="Proteomes" id="UP000503222">
    <property type="component" value="Chromosome"/>
</dbReference>
<name>A0A6G7YSZ7_9SPHN</name>
<comment type="subunit">
    <text evidence="12">Interacts with CtaB.</text>
</comment>
<dbReference type="GO" id="GO:0005886">
    <property type="term" value="C:plasma membrane"/>
    <property type="evidence" value="ECO:0007669"/>
    <property type="project" value="UniProtKB-SubCell"/>
</dbReference>
<keyword evidence="8 12" id="KW-0350">Heme biosynthesis</keyword>
<evidence type="ECO:0000256" key="5">
    <source>
        <dbReference type="ARBA" id="ARBA00022989"/>
    </source>
</evidence>
<dbReference type="PANTHER" id="PTHR23289">
    <property type="entry name" value="CYTOCHROME C OXIDASE ASSEMBLY PROTEIN COX15"/>
    <property type="match status" value="1"/>
</dbReference>
<comment type="subcellular location">
    <subcellularLocation>
        <location evidence="12">Cell membrane</location>
        <topology evidence="12">Multi-pass membrane protein</topology>
    </subcellularLocation>
    <subcellularLocation>
        <location evidence="2">Membrane</location>
        <topology evidence="2">Multi-pass membrane protein</topology>
    </subcellularLocation>
</comment>
<protein>
    <recommendedName>
        <fullName evidence="12">Heme A synthase</fullName>
        <shortName evidence="12">HAS</shortName>
        <ecNumber evidence="12">1.17.99.9</ecNumber>
    </recommendedName>
    <alternativeName>
        <fullName evidence="12">Cytochrome aa3-controlling protein</fullName>
    </alternativeName>
</protein>
<organism evidence="13 14">
    <name type="scientific">Sphingomonas piscis</name>
    <dbReference type="NCBI Taxonomy" id="2714943"/>
    <lineage>
        <taxon>Bacteria</taxon>
        <taxon>Pseudomonadati</taxon>
        <taxon>Pseudomonadota</taxon>
        <taxon>Alphaproteobacteria</taxon>
        <taxon>Sphingomonadales</taxon>
        <taxon>Sphingomonadaceae</taxon>
        <taxon>Sphingomonas</taxon>
    </lineage>
</organism>
<evidence type="ECO:0000256" key="10">
    <source>
        <dbReference type="ARBA" id="ARBA00044501"/>
    </source>
</evidence>
<reference evidence="13 14" key="1">
    <citation type="submission" date="2020-03" db="EMBL/GenBank/DDBJ databases">
        <title>Sphingomonas sp. nov., isolated from fish.</title>
        <authorList>
            <person name="Hyun D.-W."/>
            <person name="Bae J.-W."/>
        </authorList>
    </citation>
    <scope>NUCLEOTIDE SEQUENCE [LARGE SCALE GENOMIC DNA]</scope>
    <source>
        <strain evidence="13 14">HDW15B</strain>
    </source>
</reference>
<dbReference type="GO" id="GO:0006784">
    <property type="term" value="P:heme A biosynthetic process"/>
    <property type="evidence" value="ECO:0007669"/>
    <property type="project" value="UniProtKB-UniRule"/>
</dbReference>
<feature type="binding site" description="axial binding residue" evidence="12">
    <location>
        <position position="254"/>
    </location>
    <ligand>
        <name>heme</name>
        <dbReference type="ChEBI" id="CHEBI:30413"/>
    </ligand>
    <ligandPart>
        <name>Fe</name>
        <dbReference type="ChEBI" id="CHEBI:18248"/>
    </ligandPart>
</feature>
<comment type="similarity">
    <text evidence="12">Belongs to the COX15/CtaA family. Type 2 subfamily.</text>
</comment>
<dbReference type="EMBL" id="CP049869">
    <property type="protein sequence ID" value="QIK79859.1"/>
    <property type="molecule type" value="Genomic_DNA"/>
</dbReference>
<keyword evidence="9 12" id="KW-0472">Membrane</keyword>
<evidence type="ECO:0000256" key="1">
    <source>
        <dbReference type="ARBA" id="ARBA00001970"/>
    </source>
</evidence>
<dbReference type="AlphaFoldDB" id="A0A6G7YSZ7"/>
<keyword evidence="12" id="KW-1003">Cell membrane</keyword>
<sequence length="336" mass="36372">MALSNLLFLVAGLVFLMVVVGGITRLTESGLSITEWKPVSGAVPPLTHADWVKAFELYQATPEYREINGPAGMDLAAFKQIYFWEFLHRLIGRLIGLVFALPLLWFAFRRAIPPGYGWKMIGLLALGGAQGALGWYMVMSGLSQRTDVSHFRLSAHLLLALTIMAALIWVALDLRRLARSGSDRPSRLTGAAALTLLALFVQLLLGAWVAGLNAGQVAPDWPTMQGRLFPEGVDWSRGAFWALSNDPFLIHFVHRWWAWGVVAALVVFARKVKRVPGGRVPSIAIHSTFGTQILLGIATVMTGVSIGLAALHQAVGAALLAATIWGAHVQGAPATR</sequence>
<evidence type="ECO:0000256" key="9">
    <source>
        <dbReference type="ARBA" id="ARBA00023136"/>
    </source>
</evidence>
<evidence type="ECO:0000256" key="11">
    <source>
        <dbReference type="ARBA" id="ARBA00048044"/>
    </source>
</evidence>
<dbReference type="KEGG" id="spii:G7077_01425"/>
<feature type="transmembrane region" description="Helical" evidence="12">
    <location>
        <begin position="153"/>
        <end position="172"/>
    </location>
</feature>
<dbReference type="InterPro" id="IPR003780">
    <property type="entry name" value="COX15/CtaA_fam"/>
</dbReference>
<dbReference type="PANTHER" id="PTHR23289:SF2">
    <property type="entry name" value="CYTOCHROME C OXIDASE ASSEMBLY PROTEIN COX15 HOMOLOG"/>
    <property type="match status" value="1"/>
</dbReference>
<comment type="function">
    <text evidence="12">Catalyzes the conversion of heme O to heme A by two successive hydroxylations of the methyl group at C8. The first hydroxylation forms heme I, the second hydroxylation results in an unstable dihydroxymethyl group, which spontaneously dehydrates, resulting in the formyl group of heme A.</text>
</comment>
<dbReference type="Pfam" id="PF02628">
    <property type="entry name" value="COX15-CtaA"/>
    <property type="match status" value="1"/>
</dbReference>
<feature type="transmembrane region" description="Helical" evidence="12">
    <location>
        <begin position="193"/>
        <end position="214"/>
    </location>
</feature>
<keyword evidence="5 12" id="KW-1133">Transmembrane helix</keyword>
<feature type="transmembrane region" description="Helical" evidence="12">
    <location>
        <begin position="90"/>
        <end position="108"/>
    </location>
</feature>
<evidence type="ECO:0000256" key="4">
    <source>
        <dbReference type="ARBA" id="ARBA00022723"/>
    </source>
</evidence>
<keyword evidence="4 12" id="KW-0479">Metal-binding</keyword>
<feature type="transmembrane region" description="Helical" evidence="12">
    <location>
        <begin position="248"/>
        <end position="268"/>
    </location>
</feature>
<evidence type="ECO:0000256" key="2">
    <source>
        <dbReference type="ARBA" id="ARBA00004141"/>
    </source>
</evidence>
<evidence type="ECO:0000256" key="12">
    <source>
        <dbReference type="HAMAP-Rule" id="MF_01665"/>
    </source>
</evidence>
<proteinExistence type="inferred from homology"/>
<evidence type="ECO:0000313" key="14">
    <source>
        <dbReference type="Proteomes" id="UP000503222"/>
    </source>
</evidence>
<dbReference type="UniPathway" id="UPA00269">
    <property type="reaction ID" value="UER00713"/>
</dbReference>
<feature type="transmembrane region" description="Helical" evidence="12">
    <location>
        <begin position="120"/>
        <end position="138"/>
    </location>
</feature>
<dbReference type="GO" id="GO:0120547">
    <property type="term" value="F:heme A synthase activity"/>
    <property type="evidence" value="ECO:0007669"/>
    <property type="project" value="UniProtKB-EC"/>
</dbReference>
<dbReference type="HAMAP" id="MF_01665">
    <property type="entry name" value="HemeA_synth_type2"/>
    <property type="match status" value="1"/>
</dbReference>
<dbReference type="EC" id="1.17.99.9" evidence="12"/>
<feature type="binding site" description="axial binding residue" evidence="12">
    <location>
        <position position="312"/>
    </location>
    <ligand>
        <name>heme</name>
        <dbReference type="ChEBI" id="CHEBI:30413"/>
    </ligand>
    <ligandPart>
        <name>Fe</name>
        <dbReference type="ChEBI" id="CHEBI:18248"/>
    </ligandPart>
</feature>
<feature type="transmembrane region" description="Helical" evidence="12">
    <location>
        <begin position="280"/>
        <end position="300"/>
    </location>
</feature>
<keyword evidence="14" id="KW-1185">Reference proteome</keyword>
<accession>A0A6G7YSZ7</accession>
<keyword evidence="7 12" id="KW-0408">Iron</keyword>
<keyword evidence="3 12" id="KW-0812">Transmembrane</keyword>
<evidence type="ECO:0000256" key="7">
    <source>
        <dbReference type="ARBA" id="ARBA00023004"/>
    </source>
</evidence>